<dbReference type="Proteomes" id="UP000325558">
    <property type="component" value="Unassembled WGS sequence"/>
</dbReference>
<name>A0A5N6XPP8_9EURO</name>
<dbReference type="PANTHER" id="PTHR40518:SF1">
    <property type="entry name" value="ACETOACETATE DECARBOXYLASE"/>
    <property type="match status" value="1"/>
</dbReference>
<dbReference type="EMBL" id="ML737227">
    <property type="protein sequence ID" value="KAE8335185.1"/>
    <property type="molecule type" value="Genomic_DNA"/>
</dbReference>
<evidence type="ECO:0000313" key="1">
    <source>
        <dbReference type="EMBL" id="KAE8335185.1"/>
    </source>
</evidence>
<gene>
    <name evidence="1" type="ORF">BDV24DRAFT_169450</name>
</gene>
<organism evidence="1">
    <name type="scientific">Aspergillus arachidicola</name>
    <dbReference type="NCBI Taxonomy" id="656916"/>
    <lineage>
        <taxon>Eukaryota</taxon>
        <taxon>Fungi</taxon>
        <taxon>Dikarya</taxon>
        <taxon>Ascomycota</taxon>
        <taxon>Pezizomycotina</taxon>
        <taxon>Eurotiomycetes</taxon>
        <taxon>Eurotiomycetidae</taxon>
        <taxon>Eurotiales</taxon>
        <taxon>Aspergillaceae</taxon>
        <taxon>Aspergillus</taxon>
        <taxon>Aspergillus subgen. Circumdati</taxon>
    </lineage>
</organism>
<dbReference type="OrthoDB" id="9970474at2759"/>
<dbReference type="PANTHER" id="PTHR40518">
    <property type="entry name" value="ACETOACETATE DECARBOXYLASE"/>
    <property type="match status" value="1"/>
</dbReference>
<protein>
    <submittedName>
        <fullName evidence="1">Uncharacterized protein</fullName>
    </submittedName>
</protein>
<proteinExistence type="predicted"/>
<dbReference type="AlphaFoldDB" id="A0A5N6XPP8"/>
<reference evidence="1" key="1">
    <citation type="submission" date="2019-04" db="EMBL/GenBank/DDBJ databases">
        <title>Friends and foes A comparative genomics study of 23 Aspergillus species from section Flavi.</title>
        <authorList>
            <consortium name="DOE Joint Genome Institute"/>
            <person name="Kjaerbolling I."/>
            <person name="Vesth T."/>
            <person name="Frisvad J.C."/>
            <person name="Nybo J.L."/>
            <person name="Theobald S."/>
            <person name="Kildgaard S."/>
            <person name="Isbrandt T."/>
            <person name="Kuo A."/>
            <person name="Sato A."/>
            <person name="Lyhne E.K."/>
            <person name="Kogle M.E."/>
            <person name="Wiebenga A."/>
            <person name="Kun R.S."/>
            <person name="Lubbers R.J."/>
            <person name="Makela M.R."/>
            <person name="Barry K."/>
            <person name="Chovatia M."/>
            <person name="Clum A."/>
            <person name="Daum C."/>
            <person name="Haridas S."/>
            <person name="He G."/>
            <person name="LaButti K."/>
            <person name="Lipzen A."/>
            <person name="Mondo S."/>
            <person name="Riley R."/>
            <person name="Salamov A."/>
            <person name="Simmons B.A."/>
            <person name="Magnuson J.K."/>
            <person name="Henrissat B."/>
            <person name="Mortensen U.H."/>
            <person name="Larsen T.O."/>
            <person name="Devries R.P."/>
            <person name="Grigoriev I.V."/>
            <person name="Machida M."/>
            <person name="Baker S.E."/>
            <person name="Andersen M.R."/>
        </authorList>
    </citation>
    <scope>NUCLEOTIDE SEQUENCE</scope>
    <source>
        <strain evidence="1">CBS 117612</strain>
    </source>
</reference>
<sequence length="131" mass="14683">MVTPERIKDCPPPWSDLKANVLICFARSSSSKGPQKPPAASYHDLEETTSFSEMDVVGGLQICVLVEYLDSPVGRYYELLWIPGAFNLPKSGKQTYRATRVYVSSRHSVYNGQKYWNVPKAVRESNHTGGE</sequence>
<accession>A0A5N6XPP8</accession>